<name>A0ABR1RUN6_9PEZI</name>
<dbReference type="Proteomes" id="UP001396898">
    <property type="component" value="Unassembled WGS sequence"/>
</dbReference>
<comment type="similarity">
    <text evidence="1">Belongs to the short-chain dehydrogenases/reductases (SDR) family.</text>
</comment>
<dbReference type="PANTHER" id="PTHR43899">
    <property type="entry name" value="RH59310P"/>
    <property type="match status" value="1"/>
</dbReference>
<dbReference type="InterPro" id="IPR002347">
    <property type="entry name" value="SDR_fam"/>
</dbReference>
<keyword evidence="3" id="KW-0472">Membrane</keyword>
<keyword evidence="3" id="KW-0812">Transmembrane</keyword>
<dbReference type="PANTHER" id="PTHR43899:SF13">
    <property type="entry name" value="RH59310P"/>
    <property type="match status" value="1"/>
</dbReference>
<evidence type="ECO:0000256" key="1">
    <source>
        <dbReference type="ARBA" id="ARBA00006484"/>
    </source>
</evidence>
<accession>A0ABR1RUN6</accession>
<evidence type="ECO:0000256" key="3">
    <source>
        <dbReference type="SAM" id="Phobius"/>
    </source>
</evidence>
<sequence length="369" mass="39998">MLTTIFTSLGIAWSISILWGIVKFARLYFLTPSKLHRYVYRSSSSNGVGGQEKEQEKEEPWAVVTGASDGIGRSLVQELAAAGLNIVLHGRNATKLEKVQAELQKAYPARSFRLLLADAGLVRGAAAVGSDSSPGDSNGEVAHGIDVEAMVKRELESLHITVLVNNVGGGVKNPLMGDFTEYSPRQNTEALSKESLFAMHLTHAMLPQLRNNHDGALVISVGSMADIGIPLTATYPASKAFNKTLFETLALEDRLARMENREGNAGRRSDVEIMYVRLGDVTNVSWRRGTESLLMPDARTAARAILARIGCGRSVVTAYWAQELLRLTCEAMPAWVRDRFLLWVMSGWRAGVERNGGDASASIAGGGIL</sequence>
<dbReference type="InterPro" id="IPR036291">
    <property type="entry name" value="NAD(P)-bd_dom_sf"/>
</dbReference>
<keyword evidence="5" id="KW-1185">Reference proteome</keyword>
<evidence type="ECO:0000313" key="5">
    <source>
        <dbReference type="Proteomes" id="UP001396898"/>
    </source>
</evidence>
<gene>
    <name evidence="4" type="ORF">PG991_007864</name>
</gene>
<reference evidence="4 5" key="1">
    <citation type="submission" date="2023-01" db="EMBL/GenBank/DDBJ databases">
        <title>Analysis of 21 Apiospora genomes using comparative genomics revels a genus with tremendous synthesis potential of carbohydrate active enzymes and secondary metabolites.</title>
        <authorList>
            <person name="Sorensen T."/>
        </authorList>
    </citation>
    <scope>NUCLEOTIDE SEQUENCE [LARGE SCALE GENOMIC DNA]</scope>
    <source>
        <strain evidence="4 5">CBS 20057</strain>
    </source>
</reference>
<dbReference type="SUPFAM" id="SSF51735">
    <property type="entry name" value="NAD(P)-binding Rossmann-fold domains"/>
    <property type="match status" value="1"/>
</dbReference>
<dbReference type="InterPro" id="IPR051019">
    <property type="entry name" value="VLCFA-Steroid_DH"/>
</dbReference>
<comment type="caution">
    <text evidence="4">The sequence shown here is derived from an EMBL/GenBank/DDBJ whole genome shotgun (WGS) entry which is preliminary data.</text>
</comment>
<organism evidence="4 5">
    <name type="scientific">Apiospora marii</name>
    <dbReference type="NCBI Taxonomy" id="335849"/>
    <lineage>
        <taxon>Eukaryota</taxon>
        <taxon>Fungi</taxon>
        <taxon>Dikarya</taxon>
        <taxon>Ascomycota</taxon>
        <taxon>Pezizomycotina</taxon>
        <taxon>Sordariomycetes</taxon>
        <taxon>Xylariomycetidae</taxon>
        <taxon>Amphisphaeriales</taxon>
        <taxon>Apiosporaceae</taxon>
        <taxon>Apiospora</taxon>
    </lineage>
</organism>
<evidence type="ECO:0000256" key="2">
    <source>
        <dbReference type="ARBA" id="ARBA00023002"/>
    </source>
</evidence>
<dbReference type="Pfam" id="PF00106">
    <property type="entry name" value="adh_short"/>
    <property type="match status" value="2"/>
</dbReference>
<keyword evidence="2" id="KW-0560">Oxidoreductase</keyword>
<dbReference type="EMBL" id="JAQQWI010000010">
    <property type="protein sequence ID" value="KAK8018674.1"/>
    <property type="molecule type" value="Genomic_DNA"/>
</dbReference>
<proteinExistence type="inferred from homology"/>
<keyword evidence="3" id="KW-1133">Transmembrane helix</keyword>
<evidence type="ECO:0000313" key="4">
    <source>
        <dbReference type="EMBL" id="KAK8018674.1"/>
    </source>
</evidence>
<dbReference type="Gene3D" id="3.40.50.720">
    <property type="entry name" value="NAD(P)-binding Rossmann-like Domain"/>
    <property type="match status" value="1"/>
</dbReference>
<protein>
    <submittedName>
        <fullName evidence="4">Short chain dehydrogenase</fullName>
    </submittedName>
</protein>
<feature type="transmembrane region" description="Helical" evidence="3">
    <location>
        <begin position="6"/>
        <end position="29"/>
    </location>
</feature>